<dbReference type="eggNOG" id="arCOG01506">
    <property type="taxonomic scope" value="Archaea"/>
</dbReference>
<name>A0A1U7EZ61_NATPD</name>
<dbReference type="KEGG" id="nph:NP_4956A"/>
<gene>
    <name evidence="2" type="ordered locus">NP_4956A</name>
</gene>
<dbReference type="Proteomes" id="UP000002698">
    <property type="component" value="Chromosome"/>
</dbReference>
<dbReference type="Gene3D" id="1.10.3480.10">
    <property type="entry name" value="TorD-like"/>
    <property type="match status" value="1"/>
</dbReference>
<dbReference type="GeneID" id="3702212"/>
<protein>
    <submittedName>
        <fullName evidence="2">TorD family protein</fullName>
    </submittedName>
</protein>
<dbReference type="AlphaFoldDB" id="A0A1U7EZ61"/>
<evidence type="ECO:0000256" key="1">
    <source>
        <dbReference type="ARBA" id="ARBA00023186"/>
    </source>
</evidence>
<dbReference type="EnsemblBacteria" id="CAI50569">
    <property type="protein sequence ID" value="CAI50569"/>
    <property type="gene ID" value="NP_4956A"/>
</dbReference>
<accession>A0A1U7EZ61</accession>
<reference evidence="2 3" key="1">
    <citation type="journal article" date="2005" name="Genome Res.">
        <title>Living with two extremes: conclusions from the genome sequence of Natronomonas pharaonis.</title>
        <authorList>
            <person name="Falb M."/>
            <person name="Pfeiffer F."/>
            <person name="Palm P."/>
            <person name="Rodewald K."/>
            <person name="Hickmann V."/>
            <person name="Tittor J."/>
            <person name="Oesterhelt D."/>
        </authorList>
    </citation>
    <scope>NUCLEOTIDE SEQUENCE [LARGE SCALE GENOMIC DNA]</scope>
    <source>
        <strain evidence="3">ATCC 35678 / DSM 2160 / CIP 103997 / JCM 8858 / NBRC 14720 / NCIMB 2260 / Gabara</strain>
    </source>
</reference>
<dbReference type="OrthoDB" id="320758at2157"/>
<sequence length="213" mass="23408">MTQPADTAADLADLYAFLSGVLADPPSEAAVDRLASEQLPTDASPQALANGYRLLSKWQSTVSDPAEEADRLKRVHTRLFVGPRPKMQAHESWYADDYLGEPLAAVKQTYRDLGIEHSEHLREEPDHVAVELAALEMLARDGADDYRRAFLSAHGWWLPAAAADIKELTDDTFYEAVGWLAEGAVEADAYLLGLELDDLAPSYLDTGTPRTEP</sequence>
<keyword evidence="1" id="KW-0143">Chaperone</keyword>
<keyword evidence="3" id="KW-1185">Reference proteome</keyword>
<dbReference type="PANTHER" id="PTHR34227:SF1">
    <property type="entry name" value="DIMETHYL SULFOXIDE REDUCTASE CHAPERONE-RELATED"/>
    <property type="match status" value="1"/>
</dbReference>
<dbReference type="RefSeq" id="WP_011324181.1">
    <property type="nucleotide sequence ID" value="NC_007426.1"/>
</dbReference>
<dbReference type="HOGENOM" id="CLU_1168598_0_0_2"/>
<proteinExistence type="predicted"/>
<organism evidence="2 3">
    <name type="scientific">Natronomonas pharaonis (strain ATCC 35678 / DSM 2160 / CIP 103997 / JCM 8858 / NBRC 14720 / NCIMB 2260 / Gabara)</name>
    <name type="common">Halobacterium pharaonis</name>
    <dbReference type="NCBI Taxonomy" id="348780"/>
    <lineage>
        <taxon>Archaea</taxon>
        <taxon>Methanobacteriati</taxon>
        <taxon>Methanobacteriota</taxon>
        <taxon>Stenosarchaea group</taxon>
        <taxon>Halobacteria</taxon>
        <taxon>Halobacteriales</taxon>
        <taxon>Natronomonadaceae</taxon>
        <taxon>Natronomonas</taxon>
    </lineage>
</organism>
<evidence type="ECO:0000313" key="3">
    <source>
        <dbReference type="Proteomes" id="UP000002698"/>
    </source>
</evidence>
<dbReference type="InterPro" id="IPR050289">
    <property type="entry name" value="TorD/DmsD_chaperones"/>
</dbReference>
<dbReference type="PANTHER" id="PTHR34227">
    <property type="entry name" value="CHAPERONE PROTEIN YCDY"/>
    <property type="match status" value="1"/>
</dbReference>
<dbReference type="InterPro" id="IPR036411">
    <property type="entry name" value="TorD-like_sf"/>
</dbReference>
<dbReference type="EMBL" id="CR936257">
    <property type="protein sequence ID" value="CAI50569.1"/>
    <property type="molecule type" value="Genomic_DNA"/>
</dbReference>
<dbReference type="Pfam" id="PF02613">
    <property type="entry name" value="Nitrate_red_del"/>
    <property type="match status" value="1"/>
</dbReference>
<evidence type="ECO:0000313" key="2">
    <source>
        <dbReference type="EMBL" id="CAI50569.1"/>
    </source>
</evidence>
<dbReference type="SUPFAM" id="SSF89155">
    <property type="entry name" value="TorD-like"/>
    <property type="match status" value="1"/>
</dbReference>
<dbReference type="InterPro" id="IPR020945">
    <property type="entry name" value="DMSO/NO3_reduct_chaperone"/>
</dbReference>
<dbReference type="STRING" id="348780.NP_4956A"/>